<evidence type="ECO:0000313" key="3">
    <source>
        <dbReference type="EMBL" id="MRH73366.1"/>
    </source>
</evidence>
<gene>
    <name evidence="2" type="ORF">GIY21_00890</name>
    <name evidence="3" type="ORF">GIY22_01880</name>
</gene>
<evidence type="ECO:0000313" key="2">
    <source>
        <dbReference type="EMBL" id="MRG98843.1"/>
    </source>
</evidence>
<dbReference type="EMBL" id="WJPN01000001">
    <property type="protein sequence ID" value="MRG98843.1"/>
    <property type="molecule type" value="Genomic_DNA"/>
</dbReference>
<dbReference type="Pfam" id="PF13730">
    <property type="entry name" value="HTH_36"/>
    <property type="match status" value="1"/>
</dbReference>
<sequence length="353" mass="38092">MANKVEGEVWDRYPAGGGELLLALAIADHAHDDGTHIFPGVERLARKTRQSERTVQYQLRKMEASGWLILVNDGKGGRSRGIGMAGRPREYRINPAWMAGEDLPPQGGEGGAPDGVEPHEKGKGANFAPFQKTPVEHSKGANSAPLNRKPYGVEGCKREPQRVQNEASKGATAIAPELKATKSNQEQKPSSSQISDPDTGREEDDVEPRLPPEQIEAELVGLERIPAAIDRELLARFFRHRRVMRRPLSISGWLQLLPRFAELTQQGHDLNESLRQTMAAGLSLPVTPAQRNANGASHATTLRPGHESHADRSARLNGEALARRAAASGSTAGGDRGQGGAGGDPIDVEWTAV</sequence>
<reference evidence="3" key="2">
    <citation type="journal article" date="2020" name="Plant Dis.">
        <title>A Grain Rot of Rice in Iran Caused by a Xanthomonas Strain Closely Related to X. sacchari.</title>
        <authorList>
            <person name="Mirghasempour S.A."/>
            <person name="Huang S."/>
            <person name="Studholme D.J."/>
            <person name="Brady C.L."/>
        </authorList>
    </citation>
    <scope>NUCLEOTIDE SEQUENCE</scope>
    <source>
        <strain evidence="3">SAM114</strain>
    </source>
</reference>
<evidence type="ECO:0000256" key="1">
    <source>
        <dbReference type="SAM" id="MobiDB-lite"/>
    </source>
</evidence>
<dbReference type="Proteomes" id="UP000439314">
    <property type="component" value="Unassembled WGS sequence"/>
</dbReference>
<reference evidence="4 5" key="1">
    <citation type="submission" date="2019-11" db="EMBL/GenBank/DDBJ databases">
        <title>First report of rice panicle blight caused by Xanthomonas sp. in Iran.</title>
        <authorList>
            <person name="Mirghasempour S.A."/>
            <person name="Huang S."/>
            <person name="Brady C.L."/>
            <person name="Studholme D.J."/>
        </authorList>
    </citation>
    <scope>NUCLEOTIDE SEQUENCE [LARGE SCALE GENOMIC DNA]</scope>
    <source>
        <strain evidence="2 5">ASD011</strain>
        <strain evidence="4">SAM114</strain>
    </source>
</reference>
<dbReference type="Gene3D" id="1.10.10.10">
    <property type="entry name" value="Winged helix-like DNA-binding domain superfamily/Winged helix DNA-binding domain"/>
    <property type="match status" value="1"/>
</dbReference>
<accession>A0A6N7Q3M2</accession>
<proteinExistence type="predicted"/>
<keyword evidence="4" id="KW-1185">Reference proteome</keyword>
<feature type="compositionally biased region" description="Gly residues" evidence="1">
    <location>
        <begin position="331"/>
        <end position="343"/>
    </location>
</feature>
<feature type="region of interest" description="Disordered" evidence="1">
    <location>
        <begin position="100"/>
        <end position="211"/>
    </location>
</feature>
<protein>
    <recommendedName>
        <fullName evidence="6">Helix-turn-helix domain-containing protein</fullName>
    </recommendedName>
</protein>
<feature type="compositionally biased region" description="Low complexity" evidence="1">
    <location>
        <begin position="315"/>
        <end position="330"/>
    </location>
</feature>
<dbReference type="AlphaFoldDB" id="A0A6N7Q3M2"/>
<feature type="region of interest" description="Disordered" evidence="1">
    <location>
        <begin position="291"/>
        <end position="353"/>
    </location>
</feature>
<feature type="compositionally biased region" description="Polar residues" evidence="1">
    <location>
        <begin position="181"/>
        <end position="196"/>
    </location>
</feature>
<comment type="caution">
    <text evidence="2">The sequence shown here is derived from an EMBL/GenBank/DDBJ whole genome shotgun (WGS) entry which is preliminary data.</text>
</comment>
<evidence type="ECO:0000313" key="4">
    <source>
        <dbReference type="Proteomes" id="UP000437931"/>
    </source>
</evidence>
<dbReference type="Proteomes" id="UP000437931">
    <property type="component" value="Unassembled WGS sequence"/>
</dbReference>
<evidence type="ECO:0008006" key="6">
    <source>
        <dbReference type="Google" id="ProtNLM"/>
    </source>
</evidence>
<evidence type="ECO:0000313" key="5">
    <source>
        <dbReference type="Proteomes" id="UP000439314"/>
    </source>
</evidence>
<name>A0A6N7Q3M2_9XANT</name>
<feature type="compositionally biased region" description="Basic and acidic residues" evidence="1">
    <location>
        <begin position="304"/>
        <end position="314"/>
    </location>
</feature>
<organism evidence="2 5">
    <name type="scientific">Xanthomonas sontii</name>
    <dbReference type="NCBI Taxonomy" id="2650745"/>
    <lineage>
        <taxon>Bacteria</taxon>
        <taxon>Pseudomonadati</taxon>
        <taxon>Pseudomonadota</taxon>
        <taxon>Gammaproteobacteria</taxon>
        <taxon>Lysobacterales</taxon>
        <taxon>Lysobacteraceae</taxon>
        <taxon>Xanthomonas</taxon>
    </lineage>
</organism>
<dbReference type="InterPro" id="IPR036388">
    <property type="entry name" value="WH-like_DNA-bd_sf"/>
</dbReference>
<feature type="compositionally biased region" description="Polar residues" evidence="1">
    <location>
        <begin position="291"/>
        <end position="300"/>
    </location>
</feature>
<dbReference type="EMBL" id="WJPM01000001">
    <property type="protein sequence ID" value="MRH73366.1"/>
    <property type="molecule type" value="Genomic_DNA"/>
</dbReference>
<dbReference type="RefSeq" id="WP_153750346.1">
    <property type="nucleotide sequence ID" value="NZ_WJPM01000001.1"/>
</dbReference>